<dbReference type="STRING" id="4795.A0A225WEW6"/>
<gene>
    <name evidence="10" type="ORF">PHMEG_00010662</name>
</gene>
<evidence type="ECO:0000256" key="3">
    <source>
        <dbReference type="ARBA" id="ARBA00020822"/>
    </source>
</evidence>
<feature type="transmembrane region" description="Helical" evidence="9">
    <location>
        <begin position="32"/>
        <end position="51"/>
    </location>
</feature>
<comment type="caution">
    <text evidence="10">The sequence shown here is derived from an EMBL/GenBank/DDBJ whole genome shotgun (WGS) entry which is preliminary data.</text>
</comment>
<evidence type="ECO:0000256" key="9">
    <source>
        <dbReference type="SAM" id="Phobius"/>
    </source>
</evidence>
<evidence type="ECO:0000256" key="4">
    <source>
        <dbReference type="ARBA" id="ARBA00022692"/>
    </source>
</evidence>
<feature type="compositionally biased region" description="Low complexity" evidence="8">
    <location>
        <begin position="275"/>
        <end position="288"/>
    </location>
</feature>
<dbReference type="InterPro" id="IPR002809">
    <property type="entry name" value="EMC3/TMCO1"/>
</dbReference>
<dbReference type="Proteomes" id="UP000198211">
    <property type="component" value="Unassembled WGS sequence"/>
</dbReference>
<comment type="subcellular location">
    <subcellularLocation>
        <location evidence="1">Membrane</location>
        <topology evidence="1">Multi-pass membrane protein</topology>
    </subcellularLocation>
</comment>
<dbReference type="GO" id="GO:0072546">
    <property type="term" value="C:EMC complex"/>
    <property type="evidence" value="ECO:0007669"/>
    <property type="project" value="TreeGrafter"/>
</dbReference>
<name>A0A225WEW6_9STRA</name>
<feature type="compositionally biased region" description="Basic residues" evidence="8">
    <location>
        <begin position="294"/>
        <end position="303"/>
    </location>
</feature>
<dbReference type="GO" id="GO:0034975">
    <property type="term" value="P:protein folding in endoplasmic reticulum"/>
    <property type="evidence" value="ECO:0007669"/>
    <property type="project" value="TreeGrafter"/>
</dbReference>
<proteinExistence type="inferred from homology"/>
<organism evidence="10 11">
    <name type="scientific">Phytophthora megakarya</name>
    <dbReference type="NCBI Taxonomy" id="4795"/>
    <lineage>
        <taxon>Eukaryota</taxon>
        <taxon>Sar</taxon>
        <taxon>Stramenopiles</taxon>
        <taxon>Oomycota</taxon>
        <taxon>Peronosporomycetes</taxon>
        <taxon>Peronosporales</taxon>
        <taxon>Peronosporaceae</taxon>
        <taxon>Phytophthora</taxon>
    </lineage>
</organism>
<dbReference type="Pfam" id="PF01956">
    <property type="entry name" value="EMC3_TMCO1"/>
    <property type="match status" value="1"/>
</dbReference>
<evidence type="ECO:0000256" key="8">
    <source>
        <dbReference type="SAM" id="MobiDB-lite"/>
    </source>
</evidence>
<dbReference type="SMART" id="SM01415">
    <property type="entry name" value="DUF106"/>
    <property type="match status" value="1"/>
</dbReference>
<evidence type="ECO:0000256" key="2">
    <source>
        <dbReference type="ARBA" id="ARBA00005376"/>
    </source>
</evidence>
<dbReference type="PANTHER" id="PTHR13116:SF5">
    <property type="entry name" value="ER MEMBRANE PROTEIN COMPLEX SUBUNIT 3"/>
    <property type="match status" value="1"/>
</dbReference>
<feature type="transmembrane region" description="Helical" evidence="9">
    <location>
        <begin position="190"/>
        <end position="208"/>
    </location>
</feature>
<keyword evidence="4 9" id="KW-0812">Transmembrane</keyword>
<keyword evidence="6 9" id="KW-0472">Membrane</keyword>
<evidence type="ECO:0000256" key="6">
    <source>
        <dbReference type="ARBA" id="ARBA00023136"/>
    </source>
</evidence>
<feature type="transmembrane region" description="Helical" evidence="9">
    <location>
        <begin position="138"/>
        <end position="159"/>
    </location>
</feature>
<dbReference type="PANTHER" id="PTHR13116">
    <property type="entry name" value="ER MEMBRANE PROTEIN COMPLEX SUBUNIT 3"/>
    <property type="match status" value="1"/>
</dbReference>
<dbReference type="OrthoDB" id="6745403at2759"/>
<comment type="similarity">
    <text evidence="2 7">Belongs to the EMC3 family.</text>
</comment>
<sequence>MEGDHWVYSPLGGELSTTSMVEIILDPSIRDWVVLPMVIIFGCSAMVRHYVTLLLKSEKMATVEQLKPMNTVKRAQITRVNSKFITPDAFAVRKHYFTASQKKDGMKGALREKVKSEAMNQMMNPNSMLEMMKGNMTFMVSNFVMMGLMSYFFGGFVLAKVPFSLTQKFKMMLQRGIELNTLDVSYVSSVSWYFLVSFGMRGFLSLILGEQSASDDTKAMQMQMGMGAAPNMAFDAPKVYKQERVSLRLHNHDWALEFAEKKLLGETIPEKLKVTTTSSHTSTTTTTTTEKRASKYTKISKRK</sequence>
<protein>
    <recommendedName>
        <fullName evidence="3 7">ER membrane protein complex subunit 3</fullName>
    </recommendedName>
</protein>
<dbReference type="EMBL" id="NBNE01001079">
    <property type="protein sequence ID" value="OWZ15659.1"/>
    <property type="molecule type" value="Genomic_DNA"/>
</dbReference>
<dbReference type="PIRSF" id="PIRSF010045">
    <property type="entry name" value="DUF850_TM_euk"/>
    <property type="match status" value="1"/>
</dbReference>
<keyword evidence="11" id="KW-1185">Reference proteome</keyword>
<reference evidence="11" key="1">
    <citation type="submission" date="2017-03" db="EMBL/GenBank/DDBJ databases">
        <title>Phytopthora megakarya and P. palmivora, two closely related causual agents of cacao black pod achieved similar genome size and gene model numbers by different mechanisms.</title>
        <authorList>
            <person name="Ali S."/>
            <person name="Shao J."/>
            <person name="Larry D.J."/>
            <person name="Kronmiller B."/>
            <person name="Shen D."/>
            <person name="Strem M.D."/>
            <person name="Melnick R.L."/>
            <person name="Guiltinan M.J."/>
            <person name="Tyler B.M."/>
            <person name="Meinhardt L.W."/>
            <person name="Bailey B.A."/>
        </authorList>
    </citation>
    <scope>NUCLEOTIDE SEQUENCE [LARGE SCALE GENOMIC DNA]</scope>
    <source>
        <strain evidence="11">zdho120</strain>
    </source>
</reference>
<feature type="region of interest" description="Disordered" evidence="8">
    <location>
        <begin position="274"/>
        <end position="303"/>
    </location>
</feature>
<accession>A0A225WEW6</accession>
<dbReference type="InterPro" id="IPR008568">
    <property type="entry name" value="EMC3"/>
</dbReference>
<evidence type="ECO:0000313" key="11">
    <source>
        <dbReference type="Proteomes" id="UP000198211"/>
    </source>
</evidence>
<evidence type="ECO:0000256" key="5">
    <source>
        <dbReference type="ARBA" id="ARBA00022989"/>
    </source>
</evidence>
<evidence type="ECO:0000256" key="7">
    <source>
        <dbReference type="PIRNR" id="PIRNR010045"/>
    </source>
</evidence>
<keyword evidence="5 9" id="KW-1133">Transmembrane helix</keyword>
<dbReference type="AlphaFoldDB" id="A0A225WEW6"/>
<evidence type="ECO:0000313" key="10">
    <source>
        <dbReference type="EMBL" id="OWZ15659.1"/>
    </source>
</evidence>
<evidence type="ECO:0000256" key="1">
    <source>
        <dbReference type="ARBA" id="ARBA00004141"/>
    </source>
</evidence>